<evidence type="ECO:0000256" key="3">
    <source>
        <dbReference type="PIRSR" id="PIRSR618191-1"/>
    </source>
</evidence>
<sequence>MPYIEVNVTKGATNEQKAQLVEGITDLMVKVMNKNPYSTHVVIKEVETESWGISGKSVKRLRAEGNTANISKV</sequence>
<organism evidence="6 7">
    <name type="scientific">Pelovirga terrestris</name>
    <dbReference type="NCBI Taxonomy" id="2771352"/>
    <lineage>
        <taxon>Bacteria</taxon>
        <taxon>Pseudomonadati</taxon>
        <taxon>Thermodesulfobacteriota</taxon>
        <taxon>Desulfuromonadia</taxon>
        <taxon>Geobacterales</taxon>
        <taxon>Geobacteraceae</taxon>
        <taxon>Pelovirga</taxon>
    </lineage>
</organism>
<dbReference type="NCBIfam" id="TIGR00013">
    <property type="entry name" value="taut"/>
    <property type="match status" value="1"/>
</dbReference>
<evidence type="ECO:0000256" key="4">
    <source>
        <dbReference type="RuleBase" id="RU362032"/>
    </source>
</evidence>
<dbReference type="Pfam" id="PF01361">
    <property type="entry name" value="Tautomerase"/>
    <property type="match status" value="1"/>
</dbReference>
<accession>A0A8J6R627</accession>
<dbReference type="PANTHER" id="PTHR35530:SF1">
    <property type="entry name" value="2-HYDROXYMUCONATE TAUTOMERASE"/>
    <property type="match status" value="1"/>
</dbReference>
<evidence type="ECO:0000256" key="2">
    <source>
        <dbReference type="ARBA" id="ARBA00023235"/>
    </source>
</evidence>
<feature type="active site" description="Proton acceptor; via imino nitrogen" evidence="3">
    <location>
        <position position="2"/>
    </location>
</feature>
<dbReference type="EMBL" id="JACWUN010000010">
    <property type="protein sequence ID" value="MBD1400929.1"/>
    <property type="molecule type" value="Genomic_DNA"/>
</dbReference>
<reference evidence="6" key="1">
    <citation type="submission" date="2020-09" db="EMBL/GenBank/DDBJ databases">
        <title>Pelobacter alkaliphilus sp. nov., a novel anaerobic arsenate-reducing bacterium from terrestrial mud volcano.</title>
        <authorList>
            <person name="Khomyakova M.A."/>
            <person name="Merkel A.Y."/>
            <person name="Slobodkin A.I."/>
        </authorList>
    </citation>
    <scope>NUCLEOTIDE SEQUENCE</scope>
    <source>
        <strain evidence="6">M08fum</strain>
    </source>
</reference>
<dbReference type="InterPro" id="IPR004370">
    <property type="entry name" value="4-OT-like_dom"/>
</dbReference>
<feature type="domain" description="4-oxalocrotonate tautomerase-like" evidence="5">
    <location>
        <begin position="2"/>
        <end position="59"/>
    </location>
</feature>
<comment type="similarity">
    <text evidence="1 4">Belongs to the 4-oxalocrotonate tautomerase family.</text>
</comment>
<dbReference type="GO" id="GO:0016853">
    <property type="term" value="F:isomerase activity"/>
    <property type="evidence" value="ECO:0007669"/>
    <property type="project" value="UniProtKB-UniRule"/>
</dbReference>
<protein>
    <recommendedName>
        <fullName evidence="4">Tautomerase</fullName>
        <ecNumber evidence="4">5.3.2.-</ecNumber>
    </recommendedName>
</protein>
<proteinExistence type="inferred from homology"/>
<dbReference type="InterPro" id="IPR014347">
    <property type="entry name" value="Tautomerase/MIF_sf"/>
</dbReference>
<dbReference type="Gene3D" id="3.30.429.10">
    <property type="entry name" value="Macrophage Migration Inhibitory Factor"/>
    <property type="match status" value="1"/>
</dbReference>
<gene>
    <name evidence="6" type="ORF">ICT70_09615</name>
</gene>
<evidence type="ECO:0000259" key="5">
    <source>
        <dbReference type="Pfam" id="PF01361"/>
    </source>
</evidence>
<evidence type="ECO:0000313" key="7">
    <source>
        <dbReference type="Proteomes" id="UP000632828"/>
    </source>
</evidence>
<dbReference type="InterPro" id="IPR018191">
    <property type="entry name" value="4-OT"/>
</dbReference>
<comment type="caution">
    <text evidence="6">The sequence shown here is derived from an EMBL/GenBank/DDBJ whole genome shotgun (WGS) entry which is preliminary data.</text>
</comment>
<dbReference type="AlphaFoldDB" id="A0A8J6R627"/>
<keyword evidence="2 4" id="KW-0413">Isomerase</keyword>
<dbReference type="Proteomes" id="UP000632828">
    <property type="component" value="Unassembled WGS sequence"/>
</dbReference>
<keyword evidence="7" id="KW-1185">Reference proteome</keyword>
<dbReference type="PANTHER" id="PTHR35530">
    <property type="entry name" value="TAUTOMERASE-RELATED"/>
    <property type="match status" value="1"/>
</dbReference>
<evidence type="ECO:0000256" key="1">
    <source>
        <dbReference type="ARBA" id="ARBA00006723"/>
    </source>
</evidence>
<dbReference type="RefSeq" id="WP_191155980.1">
    <property type="nucleotide sequence ID" value="NZ_JACWUN010000010.1"/>
</dbReference>
<name>A0A8J6R627_9BACT</name>
<evidence type="ECO:0000313" key="6">
    <source>
        <dbReference type="EMBL" id="MBD1400929.1"/>
    </source>
</evidence>
<dbReference type="EC" id="5.3.2.-" evidence="4"/>
<dbReference type="SUPFAM" id="SSF55331">
    <property type="entry name" value="Tautomerase/MIF"/>
    <property type="match status" value="1"/>
</dbReference>